<dbReference type="PROSITE" id="PS51194">
    <property type="entry name" value="HELICASE_CTER"/>
    <property type="match status" value="1"/>
</dbReference>
<feature type="domain" description="Helicase C-terminal" evidence="5">
    <location>
        <begin position="924"/>
        <end position="1070"/>
    </location>
</feature>
<feature type="region of interest" description="Disordered" evidence="4">
    <location>
        <begin position="844"/>
        <end position="890"/>
    </location>
</feature>
<dbReference type="InterPro" id="IPR027417">
    <property type="entry name" value="P-loop_NTPase"/>
</dbReference>
<keyword evidence="6" id="KW-1185">Reference proteome</keyword>
<dbReference type="InterPro" id="IPR050628">
    <property type="entry name" value="SNF2_RAD54_helicase_TF"/>
</dbReference>
<sequence>MMGHLDDLNNYVPLGCLVLPQRREQTEPSQTESRWSPVISLESICDFEAPLMAAVTKLLELKWVRLYYCHDISWTLFRCYLLPQDTRLGFEDRKKRTPITCLEILLSNIFVDRDTWHCHHDSRLTERFDRWATVEPGSLFYHFNQIPSPKPDLDLLTDKYYQEALEDILEDNVPGLKTNLYHYQRKSAGLMLQREAAPQRELDPRLESRTAPDGTTFYYDAFKMEFFRSARYYEASRGGILAETMGLGKTVICLALILATKDLAAHIPPNHALKPTRARLGKLTEMSVSVVHRYSVPWKVEFDRMRHASRLEMTGAEKILESSPATYEIPNEPTRHHRRSFVYVPPPRTMIVSSTTLVVVPRNLFLQWQSEIRKHVDDEGLQVLVMDDAKKVLPAPDELRSFDIILFSRNRFELEDQDGQDGQKRRMTPSKTESYCTCPYIGSSRTRDCTCLKPEMLYNSPLKYVHFKRVIVDEGHFFGNSSSSRSTATSVIDKLLTVDHRWVVSGTPAKDLLGVEVDLSTAEDSWSAPDSKTGREMALQQRKAFSSEDTKGAVESLGLLACHYLKIRPWFGSDDKASWKNYIFRHEEIKPRTKSGYTRTLRRFLEGNVVKTRPEDVERDIELPPLRSTVVKLEPSFYDKVTANLFTLVLAANAVTSERSDTDYLFHPSSHKERKLLITNLRQSAFFWTGFSEDDVKGSMKNGRRYLDKKGTTCTIEDRRLLEDVIQSNELVTQSKGWRSLSRSHELGVFVQAWPDESAEHWAFDDSREPLLVGITQLLDAQAFVNRRLCNSDPGEDLSGAGIKALAPLRLHASPNDTANSSTTTDASDPLPAKELFKMSGIPASSLAGEPQRMKRSASSMKPGSKRRSAMPTTSTDIQSQSSPKVGTSPVICCSRPSEPQVKLPSHLAKSSIIGTASAKLSYLVSQILKHHQSEKILVFYQGENSAYYIAQMLELLDIKHEIYAKSLKASVKSDYVVRFNENAEQRVLLMDVHQAAFGLNLSSASRIYFVNPVCRPSVEAQAIKRAHRIGQTRTVFVETLVLKDSIEEKMLERSKRMTSAEHNNAKDLEDDGGIRVIIQDARVLPIAPQEHSGTGQMAPLDEPQQLWGLPARGHTQKSDYHHEHWMSIRTVDVIRSTEPTVFTNAEENNSLSHKRSLVDTGFELNDNHPSTGARQGQPKKSRVLRISA</sequence>
<evidence type="ECO:0000259" key="5">
    <source>
        <dbReference type="PROSITE" id="PS51194"/>
    </source>
</evidence>
<dbReference type="GO" id="GO:0005524">
    <property type="term" value="F:ATP binding"/>
    <property type="evidence" value="ECO:0007669"/>
    <property type="project" value="UniProtKB-KW"/>
</dbReference>
<feature type="region of interest" description="Disordered" evidence="4">
    <location>
        <begin position="1166"/>
        <end position="1189"/>
    </location>
</feature>
<dbReference type="CDD" id="cd18793">
    <property type="entry name" value="SF2_C_SNF"/>
    <property type="match status" value="1"/>
</dbReference>
<dbReference type="PANTHER" id="PTHR45626">
    <property type="entry name" value="TRANSCRIPTION TERMINATION FACTOR 2-RELATED"/>
    <property type="match status" value="1"/>
</dbReference>
<dbReference type="InterPro" id="IPR000330">
    <property type="entry name" value="SNF2_N"/>
</dbReference>
<proteinExistence type="predicted"/>
<dbReference type="GO" id="GO:0016787">
    <property type="term" value="F:hydrolase activity"/>
    <property type="evidence" value="ECO:0007669"/>
    <property type="project" value="UniProtKB-KW"/>
</dbReference>
<keyword evidence="3" id="KW-0067">ATP-binding</keyword>
<dbReference type="Pfam" id="PF00271">
    <property type="entry name" value="Helicase_C"/>
    <property type="match status" value="1"/>
</dbReference>
<reference evidence="7" key="1">
    <citation type="submission" date="2020-01" db="EMBL/GenBank/DDBJ databases">
        <authorList>
            <consortium name="DOE Joint Genome Institute"/>
            <person name="Haridas S."/>
            <person name="Albert R."/>
            <person name="Binder M."/>
            <person name="Bloem J."/>
            <person name="Labutti K."/>
            <person name="Salamov A."/>
            <person name="Andreopoulos B."/>
            <person name="Baker S.E."/>
            <person name="Barry K."/>
            <person name="Bills G."/>
            <person name="Bluhm B.H."/>
            <person name="Cannon C."/>
            <person name="Castanera R."/>
            <person name="Culley D.E."/>
            <person name="Daum C."/>
            <person name="Ezra D."/>
            <person name="Gonzalez J.B."/>
            <person name="Henrissat B."/>
            <person name="Kuo A."/>
            <person name="Liang C."/>
            <person name="Lipzen A."/>
            <person name="Lutzoni F."/>
            <person name="Magnuson J."/>
            <person name="Mondo S."/>
            <person name="Nolan M."/>
            <person name="Ohm R."/>
            <person name="Pangilinan J."/>
            <person name="Park H.-J."/>
            <person name="Ramirez L."/>
            <person name="Alfaro M."/>
            <person name="Sun H."/>
            <person name="Tritt A."/>
            <person name="Yoshinaga Y."/>
            <person name="Zwiers L.-H."/>
            <person name="Turgeon B.G."/>
            <person name="Goodwin S.B."/>
            <person name="Spatafora J.W."/>
            <person name="Crous P.W."/>
            <person name="Grigoriev I.V."/>
        </authorList>
    </citation>
    <scope>NUCLEOTIDE SEQUENCE</scope>
    <source>
        <strain evidence="7">CBS 342.82</strain>
    </source>
</reference>
<protein>
    <recommendedName>
        <fullName evidence="5">Helicase C-terminal domain-containing protein</fullName>
    </recommendedName>
</protein>
<dbReference type="InterPro" id="IPR014001">
    <property type="entry name" value="Helicase_ATP-bd"/>
</dbReference>
<dbReference type="Pfam" id="PF00176">
    <property type="entry name" value="SNF2-rel_dom"/>
    <property type="match status" value="1"/>
</dbReference>
<reference evidence="7" key="3">
    <citation type="submission" date="2025-08" db="UniProtKB">
        <authorList>
            <consortium name="RefSeq"/>
        </authorList>
    </citation>
    <scope>IDENTIFICATION</scope>
    <source>
        <strain evidence="7">CBS 342.82</strain>
    </source>
</reference>
<dbReference type="InterPro" id="IPR049730">
    <property type="entry name" value="SNF2/RAD54-like_C"/>
</dbReference>
<dbReference type="InterPro" id="IPR001650">
    <property type="entry name" value="Helicase_C-like"/>
</dbReference>
<feature type="compositionally biased region" description="Basic residues" evidence="4">
    <location>
        <begin position="1178"/>
        <end position="1189"/>
    </location>
</feature>
<dbReference type="SUPFAM" id="SSF52540">
    <property type="entry name" value="P-loop containing nucleoside triphosphate hydrolases"/>
    <property type="match status" value="2"/>
</dbReference>
<dbReference type="Proteomes" id="UP000504637">
    <property type="component" value="Unplaced"/>
</dbReference>
<dbReference type="PANTHER" id="PTHR45626:SF51">
    <property type="entry name" value="SNF2-RELATED DOMAIN-CONTAINING PROTEIN"/>
    <property type="match status" value="1"/>
</dbReference>
<dbReference type="GO" id="GO:0008094">
    <property type="term" value="F:ATP-dependent activity, acting on DNA"/>
    <property type="evidence" value="ECO:0007669"/>
    <property type="project" value="TreeGrafter"/>
</dbReference>
<dbReference type="RefSeq" id="XP_033463298.1">
    <property type="nucleotide sequence ID" value="XM_033598894.1"/>
</dbReference>
<evidence type="ECO:0000256" key="4">
    <source>
        <dbReference type="SAM" id="MobiDB-lite"/>
    </source>
</evidence>
<evidence type="ECO:0000256" key="1">
    <source>
        <dbReference type="ARBA" id="ARBA00022741"/>
    </source>
</evidence>
<reference evidence="7" key="2">
    <citation type="submission" date="2020-04" db="EMBL/GenBank/DDBJ databases">
        <authorList>
            <consortium name="NCBI Genome Project"/>
        </authorList>
    </citation>
    <scope>NUCLEOTIDE SEQUENCE</scope>
    <source>
        <strain evidence="7">CBS 342.82</strain>
    </source>
</reference>
<dbReference type="Gene3D" id="3.40.50.10810">
    <property type="entry name" value="Tandem AAA-ATPase domain"/>
    <property type="match status" value="2"/>
</dbReference>
<feature type="compositionally biased region" description="Polar residues" evidence="4">
    <location>
        <begin position="871"/>
        <end position="886"/>
    </location>
</feature>
<dbReference type="OrthoDB" id="2801544at2759"/>
<dbReference type="GeneID" id="54356693"/>
<evidence type="ECO:0000256" key="3">
    <source>
        <dbReference type="ARBA" id="ARBA00022840"/>
    </source>
</evidence>
<evidence type="ECO:0000256" key="2">
    <source>
        <dbReference type="ARBA" id="ARBA00022801"/>
    </source>
</evidence>
<dbReference type="InterPro" id="IPR038718">
    <property type="entry name" value="SNF2-like_sf"/>
</dbReference>
<dbReference type="Gene3D" id="3.40.50.300">
    <property type="entry name" value="P-loop containing nucleotide triphosphate hydrolases"/>
    <property type="match status" value="1"/>
</dbReference>
<dbReference type="GO" id="GO:0006281">
    <property type="term" value="P:DNA repair"/>
    <property type="evidence" value="ECO:0007669"/>
    <property type="project" value="TreeGrafter"/>
</dbReference>
<evidence type="ECO:0000313" key="7">
    <source>
        <dbReference type="RefSeq" id="XP_033463298.1"/>
    </source>
</evidence>
<dbReference type="GO" id="GO:0005634">
    <property type="term" value="C:nucleus"/>
    <property type="evidence" value="ECO:0007669"/>
    <property type="project" value="TreeGrafter"/>
</dbReference>
<evidence type="ECO:0000313" key="6">
    <source>
        <dbReference type="Proteomes" id="UP000504637"/>
    </source>
</evidence>
<keyword evidence="2" id="KW-0378">Hydrolase</keyword>
<name>A0A6J3MH92_9PEZI</name>
<gene>
    <name evidence="7" type="ORF">K489DRAFT_110936</name>
</gene>
<accession>A0A6J3MH92</accession>
<dbReference type="AlphaFoldDB" id="A0A6J3MH92"/>
<keyword evidence="1" id="KW-0547">Nucleotide-binding</keyword>
<organism evidence="7">
    <name type="scientific">Dissoconium aciculare CBS 342.82</name>
    <dbReference type="NCBI Taxonomy" id="1314786"/>
    <lineage>
        <taxon>Eukaryota</taxon>
        <taxon>Fungi</taxon>
        <taxon>Dikarya</taxon>
        <taxon>Ascomycota</taxon>
        <taxon>Pezizomycotina</taxon>
        <taxon>Dothideomycetes</taxon>
        <taxon>Dothideomycetidae</taxon>
        <taxon>Mycosphaerellales</taxon>
        <taxon>Dissoconiaceae</taxon>
        <taxon>Dissoconium</taxon>
    </lineage>
</organism>
<dbReference type="SMART" id="SM00487">
    <property type="entry name" value="DEXDc"/>
    <property type="match status" value="1"/>
</dbReference>